<gene>
    <name evidence="1" type="ORF">SFMTTN_0595</name>
</gene>
<organism evidence="1 2">
    <name type="scientific">Sulfuriferula multivorans</name>
    <dbReference type="NCBI Taxonomy" id="1559896"/>
    <lineage>
        <taxon>Bacteria</taxon>
        <taxon>Pseudomonadati</taxon>
        <taxon>Pseudomonadota</taxon>
        <taxon>Betaproteobacteria</taxon>
        <taxon>Nitrosomonadales</taxon>
        <taxon>Sulfuricellaceae</taxon>
        <taxon>Sulfuriferula</taxon>
    </lineage>
</organism>
<evidence type="ECO:0000313" key="2">
    <source>
        <dbReference type="Proteomes" id="UP000286806"/>
    </source>
</evidence>
<dbReference type="AlphaFoldDB" id="A0A401JB48"/>
<name>A0A401JB48_9PROT</name>
<sequence length="52" mass="5681">MRYLRLNHRNTGSSGFEVNNVPDGDAADRHCRKLALGSIMSGRPAKQAMIPA</sequence>
<dbReference type="EMBL" id="BGOW01000003">
    <property type="protein sequence ID" value="GBL44794.1"/>
    <property type="molecule type" value="Genomic_DNA"/>
</dbReference>
<comment type="caution">
    <text evidence="1">The sequence shown here is derived from an EMBL/GenBank/DDBJ whole genome shotgun (WGS) entry which is preliminary data.</text>
</comment>
<protein>
    <submittedName>
        <fullName evidence="1">Uncharacterized protein</fullName>
    </submittedName>
</protein>
<proteinExistence type="predicted"/>
<reference evidence="1 2" key="1">
    <citation type="journal article" date="2019" name="Front. Microbiol.">
        <title>Genomes of Neutrophilic Sulfur-Oxidizing Chemolithoautotrophs Representing 9 Proteobacterial Species From 8 Genera.</title>
        <authorList>
            <person name="Watanabe T."/>
            <person name="Kojima H."/>
            <person name="Umezawa K."/>
            <person name="Hori C."/>
            <person name="Takasuka T.E."/>
            <person name="Kato Y."/>
            <person name="Fukui M."/>
        </authorList>
    </citation>
    <scope>NUCLEOTIDE SEQUENCE [LARGE SCALE GENOMIC DNA]</scope>
    <source>
        <strain evidence="1 2">TTN</strain>
    </source>
</reference>
<keyword evidence="2" id="KW-1185">Reference proteome</keyword>
<accession>A0A401JB48</accession>
<evidence type="ECO:0000313" key="1">
    <source>
        <dbReference type="EMBL" id="GBL44794.1"/>
    </source>
</evidence>
<dbReference type="Proteomes" id="UP000286806">
    <property type="component" value="Unassembled WGS sequence"/>
</dbReference>